<dbReference type="GO" id="GO:0006509">
    <property type="term" value="P:membrane protein ectodomain proteolysis"/>
    <property type="evidence" value="ECO:0007669"/>
    <property type="project" value="TreeGrafter"/>
</dbReference>
<dbReference type="GO" id="GO:0005886">
    <property type="term" value="C:plasma membrane"/>
    <property type="evidence" value="ECO:0007669"/>
    <property type="project" value="TreeGrafter"/>
</dbReference>
<feature type="non-terminal residue" evidence="3">
    <location>
        <position position="1"/>
    </location>
</feature>
<evidence type="ECO:0000259" key="2">
    <source>
        <dbReference type="PROSITE" id="PS50214"/>
    </source>
</evidence>
<name>A0A0B6ZFJ8_9EUPU</name>
<dbReference type="InterPro" id="IPR001762">
    <property type="entry name" value="Disintegrin_dom"/>
</dbReference>
<protein>
    <recommendedName>
        <fullName evidence="2">Disintegrin domain-containing protein</fullName>
    </recommendedName>
</protein>
<accession>A0A0B6ZFJ8</accession>
<feature type="domain" description="Disintegrin" evidence="2">
    <location>
        <begin position="1"/>
        <end position="76"/>
    </location>
</feature>
<evidence type="ECO:0000313" key="3">
    <source>
        <dbReference type="EMBL" id="CEK67323.1"/>
    </source>
</evidence>
<dbReference type="InterPro" id="IPR036436">
    <property type="entry name" value="Disintegrin_dom_sf"/>
</dbReference>
<dbReference type="PROSITE" id="PS50214">
    <property type="entry name" value="DISINTEGRIN_2"/>
    <property type="match status" value="1"/>
</dbReference>
<dbReference type="InterPro" id="IPR051489">
    <property type="entry name" value="ADAM_Metalloproteinase"/>
</dbReference>
<proteinExistence type="predicted"/>
<dbReference type="SUPFAM" id="SSF57552">
    <property type="entry name" value="Blood coagulation inhibitor (disintegrin)"/>
    <property type="match status" value="1"/>
</dbReference>
<reference evidence="3" key="1">
    <citation type="submission" date="2014-12" db="EMBL/GenBank/DDBJ databases">
        <title>Insight into the proteome of Arion vulgaris.</title>
        <authorList>
            <person name="Aradska J."/>
            <person name="Bulat T."/>
            <person name="Smidak R."/>
            <person name="Sarate P."/>
            <person name="Gangsoo J."/>
            <person name="Sialana F."/>
            <person name="Bilban M."/>
            <person name="Lubec G."/>
        </authorList>
    </citation>
    <scope>NUCLEOTIDE SEQUENCE</scope>
    <source>
        <tissue evidence="3">Skin</tissue>
    </source>
</reference>
<gene>
    <name evidence="3" type="primary">ORF62188</name>
</gene>
<dbReference type="PANTHER" id="PTHR45702">
    <property type="entry name" value="ADAM10/ADAM17 METALLOPEPTIDASE FAMILY MEMBER"/>
    <property type="match status" value="1"/>
</dbReference>
<dbReference type="SMART" id="SM00050">
    <property type="entry name" value="DISIN"/>
    <property type="match status" value="1"/>
</dbReference>
<dbReference type="Gene3D" id="4.10.70.10">
    <property type="entry name" value="Disintegrin domain"/>
    <property type="match status" value="1"/>
</dbReference>
<dbReference type="GO" id="GO:0004222">
    <property type="term" value="F:metalloendopeptidase activity"/>
    <property type="evidence" value="ECO:0007669"/>
    <property type="project" value="TreeGrafter"/>
</dbReference>
<dbReference type="AlphaFoldDB" id="A0A0B6ZFJ8"/>
<dbReference type="Pfam" id="PF00200">
    <property type="entry name" value="Disintegrin"/>
    <property type="match status" value="1"/>
</dbReference>
<dbReference type="PANTHER" id="PTHR45702:SF2">
    <property type="entry name" value="KUZBANIAN, ISOFORM A"/>
    <property type="match status" value="1"/>
</dbReference>
<sequence length="106" mass="11565">IKEDGEECDCGYAQDCEDRCCYGRDSNEGIQCTLKPNFKCSPTAGPCCTTDCEFVTANSAVRCLPADDCKQASYCTVPLPNVQHQSLNQMGHLAMMMHKCAIMGNV</sequence>
<dbReference type="GO" id="GO:0007219">
    <property type="term" value="P:Notch signaling pathway"/>
    <property type="evidence" value="ECO:0007669"/>
    <property type="project" value="TreeGrafter"/>
</dbReference>
<dbReference type="EMBL" id="HACG01020458">
    <property type="protein sequence ID" value="CEK67323.1"/>
    <property type="molecule type" value="Transcribed_RNA"/>
</dbReference>
<comment type="caution">
    <text evidence="1">Lacks conserved residue(s) required for the propagation of feature annotation.</text>
</comment>
<organism evidence="3">
    <name type="scientific">Arion vulgaris</name>
    <dbReference type="NCBI Taxonomy" id="1028688"/>
    <lineage>
        <taxon>Eukaryota</taxon>
        <taxon>Metazoa</taxon>
        <taxon>Spiralia</taxon>
        <taxon>Lophotrochozoa</taxon>
        <taxon>Mollusca</taxon>
        <taxon>Gastropoda</taxon>
        <taxon>Heterobranchia</taxon>
        <taxon>Euthyneura</taxon>
        <taxon>Panpulmonata</taxon>
        <taxon>Eupulmonata</taxon>
        <taxon>Stylommatophora</taxon>
        <taxon>Helicina</taxon>
        <taxon>Arionoidea</taxon>
        <taxon>Arionidae</taxon>
        <taxon>Arion</taxon>
    </lineage>
</organism>
<evidence type="ECO:0000256" key="1">
    <source>
        <dbReference type="PROSITE-ProRule" id="PRU00068"/>
    </source>
</evidence>